<dbReference type="EMBL" id="JAVRJZ010000009">
    <property type="protein sequence ID" value="KAK2718867.1"/>
    <property type="molecule type" value="Genomic_DNA"/>
</dbReference>
<keyword evidence="1" id="KW-0547">Nucleotide-binding</keyword>
<dbReference type="InterPro" id="IPR000719">
    <property type="entry name" value="Prot_kinase_dom"/>
</dbReference>
<feature type="compositionally biased region" description="Polar residues" evidence="2">
    <location>
        <begin position="650"/>
        <end position="666"/>
    </location>
</feature>
<name>A0AA88IBM3_ARTSF</name>
<dbReference type="Proteomes" id="UP001187531">
    <property type="component" value="Unassembled WGS sequence"/>
</dbReference>
<reference evidence="4" key="1">
    <citation type="submission" date="2023-07" db="EMBL/GenBank/DDBJ databases">
        <title>Chromosome-level genome assembly of Artemia franciscana.</title>
        <authorList>
            <person name="Jo E."/>
        </authorList>
    </citation>
    <scope>NUCLEOTIDE SEQUENCE</scope>
    <source>
        <tissue evidence="4">Whole body</tissue>
    </source>
</reference>
<organism evidence="4 5">
    <name type="scientific">Artemia franciscana</name>
    <name type="common">Brine shrimp</name>
    <name type="synonym">Artemia sanfranciscana</name>
    <dbReference type="NCBI Taxonomy" id="6661"/>
    <lineage>
        <taxon>Eukaryota</taxon>
        <taxon>Metazoa</taxon>
        <taxon>Ecdysozoa</taxon>
        <taxon>Arthropoda</taxon>
        <taxon>Crustacea</taxon>
        <taxon>Branchiopoda</taxon>
        <taxon>Anostraca</taxon>
        <taxon>Artemiidae</taxon>
        <taxon>Artemia</taxon>
    </lineage>
</organism>
<proteinExistence type="predicted"/>
<evidence type="ECO:0000259" key="3">
    <source>
        <dbReference type="PROSITE" id="PS50011"/>
    </source>
</evidence>
<feature type="region of interest" description="Disordered" evidence="2">
    <location>
        <begin position="905"/>
        <end position="946"/>
    </location>
</feature>
<protein>
    <recommendedName>
        <fullName evidence="3">Protein kinase domain-containing protein</fullName>
    </recommendedName>
</protein>
<dbReference type="PROSITE" id="PS00109">
    <property type="entry name" value="PROTEIN_KINASE_TYR"/>
    <property type="match status" value="1"/>
</dbReference>
<dbReference type="Gene3D" id="1.10.510.10">
    <property type="entry name" value="Transferase(Phosphotransferase) domain 1"/>
    <property type="match status" value="1"/>
</dbReference>
<feature type="domain" description="Protein kinase" evidence="3">
    <location>
        <begin position="31"/>
        <end position="310"/>
    </location>
</feature>
<dbReference type="PROSITE" id="PS00107">
    <property type="entry name" value="PROTEIN_KINASE_ATP"/>
    <property type="match status" value="1"/>
</dbReference>
<dbReference type="GO" id="GO:0005524">
    <property type="term" value="F:ATP binding"/>
    <property type="evidence" value="ECO:0007669"/>
    <property type="project" value="UniProtKB-UniRule"/>
</dbReference>
<gene>
    <name evidence="4" type="ORF">QYM36_006019</name>
</gene>
<dbReference type="Pfam" id="PF07714">
    <property type="entry name" value="PK_Tyr_Ser-Thr"/>
    <property type="match status" value="1"/>
</dbReference>
<feature type="region of interest" description="Disordered" evidence="2">
    <location>
        <begin position="821"/>
        <end position="840"/>
    </location>
</feature>
<dbReference type="GO" id="GO:0004672">
    <property type="term" value="F:protein kinase activity"/>
    <property type="evidence" value="ECO:0007669"/>
    <property type="project" value="InterPro"/>
</dbReference>
<accession>A0AA88IBM3</accession>
<evidence type="ECO:0000256" key="2">
    <source>
        <dbReference type="SAM" id="MobiDB-lite"/>
    </source>
</evidence>
<dbReference type="InterPro" id="IPR017441">
    <property type="entry name" value="Protein_kinase_ATP_BS"/>
</dbReference>
<sequence length="970" mass="108317">MNLSDSEYPNSLNILFTYLDHPSSACQRQKFQYLKVLGGGWFGQAVEAEGRHLVEDEHQSRCVVKILRPDATNLELIRFLEEVRCYRDLNHSNILNLVGVCLESYPKLVVLQHCSKGDLKSYLLDQQKIGYIPTVSALMKMSLDVSNGIYAIHNKGMIHPDFAARNCLVTSKGTVVIGDYGISQELHKADYYEIGGAVLPVRWVAPEDVFVSELGHDTVVAEYKASEKGNVWSLGVIFWEIFELGNQPFHSYSDEAVIESVIISQKIVLDRPKRQPSDDTLYQLMLQCFSAQPDCRPPVENIIANLSGLLAVAMRSDVDFDTRWDRLQRQFSAFSDSASADESLFGMPNFEESLKAEHSKARVASDDDLAYAEKVNEALRTLDQALNLEEGEIKPKFDLGLAVLSNPFGPTTLETQQLNSLTPSYLEVEERAERGEFENLVREKSRSVTDLMRLTHVENGSESLSFTDKEPLPDKEFPDKISPLKFIVNTSDTVLNSSYFESPVRDNVFTSTPQGSYHDISDQKDFSSINLSMSRQDIDIPDLLEVSPERRSETLDLISNAPELSFKVENDVGCEDSCEQVLPSCEMEGSSHVIEINYNAGKPLLTPILEESQSLSSESSLKEVGYNQNHDLKEVGEDFVSDSLKKVSSLPKTYSGVENSNTSYLESNPKPPSSPSLRNDTINNYSLMPTIERQFSISLSQKDADDNTKITDGEFSSKMSTDNIPTEGMAIIPEFSSNEIFTTGSLPQSLDHADSESFENEQQKAKDISTVLNNTWAAVMSNKKNANDILSKVSSAKELLLQCESTILGEMILVSDALPSKANDDNQEHSAQTQTVGLGELECGEEEVLNSKERSCSPESGDDITESKDWTSDVSSTDDEFDTAGDGSISTGGIFIWKEPLQNENEEKHFEDDEFDEQKEEDLQSFVPSTWNSSRTPTKSALKSPEHTLESSLWEFEFKEIQYKAKSKDV</sequence>
<dbReference type="InterPro" id="IPR011009">
    <property type="entry name" value="Kinase-like_dom_sf"/>
</dbReference>
<dbReference type="PANTHER" id="PTHR24417">
    <property type="entry name" value="SERINE/THREONINE-PROTEIN KINASE LMTK1"/>
    <property type="match status" value="1"/>
</dbReference>
<evidence type="ECO:0000256" key="1">
    <source>
        <dbReference type="PROSITE-ProRule" id="PRU10141"/>
    </source>
</evidence>
<feature type="binding site" evidence="1">
    <location>
        <position position="65"/>
    </location>
    <ligand>
        <name>ATP</name>
        <dbReference type="ChEBI" id="CHEBI:30616"/>
    </ligand>
</feature>
<feature type="region of interest" description="Disordered" evidence="2">
    <location>
        <begin position="845"/>
        <end position="887"/>
    </location>
</feature>
<feature type="compositionally biased region" description="Polar residues" evidence="2">
    <location>
        <begin position="926"/>
        <end position="941"/>
    </location>
</feature>
<evidence type="ECO:0000313" key="4">
    <source>
        <dbReference type="EMBL" id="KAK2718867.1"/>
    </source>
</evidence>
<keyword evidence="1" id="KW-0067">ATP-binding</keyword>
<dbReference type="SUPFAM" id="SSF56112">
    <property type="entry name" value="Protein kinase-like (PK-like)"/>
    <property type="match status" value="1"/>
</dbReference>
<evidence type="ECO:0000313" key="5">
    <source>
        <dbReference type="Proteomes" id="UP001187531"/>
    </source>
</evidence>
<dbReference type="PROSITE" id="PS50011">
    <property type="entry name" value="PROTEIN_KINASE_DOM"/>
    <property type="match status" value="1"/>
</dbReference>
<dbReference type="AlphaFoldDB" id="A0AA88IBM3"/>
<dbReference type="InterPro" id="IPR001245">
    <property type="entry name" value="Ser-Thr/Tyr_kinase_cat_dom"/>
</dbReference>
<dbReference type="PANTHER" id="PTHR24417:SF7">
    <property type="entry name" value="CHROMATIN MODIFICATION-RELATED PROTEIN EAF1"/>
    <property type="match status" value="1"/>
</dbReference>
<feature type="region of interest" description="Disordered" evidence="2">
    <location>
        <begin position="650"/>
        <end position="681"/>
    </location>
</feature>
<keyword evidence="5" id="KW-1185">Reference proteome</keyword>
<dbReference type="InterPro" id="IPR008266">
    <property type="entry name" value="Tyr_kinase_AS"/>
</dbReference>
<comment type="caution">
    <text evidence="4">The sequence shown here is derived from an EMBL/GenBank/DDBJ whole genome shotgun (WGS) entry which is preliminary data.</text>
</comment>